<keyword evidence="1" id="KW-0732">Signal</keyword>
<comment type="caution">
    <text evidence="4">The sequence shown here is derived from an EMBL/GenBank/DDBJ whole genome shotgun (WGS) entry which is preliminary data.</text>
</comment>
<feature type="domain" description="DUF5666" evidence="3">
    <location>
        <begin position="198"/>
        <end position="255"/>
    </location>
</feature>
<proteinExistence type="predicted"/>
<accession>A0A480ASV6</accession>
<feature type="signal peptide" evidence="1">
    <location>
        <begin position="1"/>
        <end position="26"/>
    </location>
</feature>
<dbReference type="Pfam" id="PF18914">
    <property type="entry name" value="DUF5666"/>
    <property type="match status" value="2"/>
</dbReference>
<feature type="domain" description="DUF4382" evidence="2">
    <location>
        <begin position="48"/>
        <end position="165"/>
    </location>
</feature>
<feature type="chain" id="PRO_5019793334" description="DUF5666 domain-containing protein" evidence="1">
    <location>
        <begin position="27"/>
        <end position="553"/>
    </location>
</feature>
<dbReference type="Proteomes" id="UP000301751">
    <property type="component" value="Unassembled WGS sequence"/>
</dbReference>
<evidence type="ECO:0000256" key="1">
    <source>
        <dbReference type="SAM" id="SignalP"/>
    </source>
</evidence>
<protein>
    <recommendedName>
        <fullName evidence="6">DUF5666 domain-containing protein</fullName>
    </recommendedName>
</protein>
<evidence type="ECO:0008006" key="6">
    <source>
        <dbReference type="Google" id="ProtNLM"/>
    </source>
</evidence>
<dbReference type="InterPro" id="IPR043724">
    <property type="entry name" value="DUF5666"/>
</dbReference>
<feature type="domain" description="DUF5666" evidence="3">
    <location>
        <begin position="378"/>
        <end position="444"/>
    </location>
</feature>
<dbReference type="RefSeq" id="WP_137734339.1">
    <property type="nucleotide sequence ID" value="NZ_BJCL01000010.1"/>
</dbReference>
<name>A0A480ASV6_9BURK</name>
<evidence type="ECO:0000259" key="3">
    <source>
        <dbReference type="Pfam" id="PF18914"/>
    </source>
</evidence>
<evidence type="ECO:0000313" key="4">
    <source>
        <dbReference type="EMBL" id="GCL64614.1"/>
    </source>
</evidence>
<evidence type="ECO:0000313" key="5">
    <source>
        <dbReference type="Proteomes" id="UP000301751"/>
    </source>
</evidence>
<dbReference type="InterPro" id="IPR025491">
    <property type="entry name" value="DUF4382"/>
</dbReference>
<organism evidence="4 5">
    <name type="scientific">Pseudaquabacterium pictum</name>
    <dbReference type="NCBI Taxonomy" id="2315236"/>
    <lineage>
        <taxon>Bacteria</taxon>
        <taxon>Pseudomonadati</taxon>
        <taxon>Pseudomonadota</taxon>
        <taxon>Betaproteobacteria</taxon>
        <taxon>Burkholderiales</taxon>
        <taxon>Sphaerotilaceae</taxon>
        <taxon>Pseudaquabacterium</taxon>
    </lineage>
</organism>
<keyword evidence="5" id="KW-1185">Reference proteome</keyword>
<sequence length="553" mass="56946">MKKTPIRRPHLTLLAMSMGLALLLPACGGGGGGTSDAQPPAQAPTASAQAAIYFTDDFSATYDAVWVSVARVTVVSPAGETEILRHDTPQLINLPTLRRTGALVATASVPLDATEIRVYVSGQARLQTLDGSMQDVTLQAPAGYLGFKLEGWDSRSGALALDFDLPNFRLEGSTLVAATRLAGSTDLAGWNSRYTEAKGTVTAVSATSITVRTDALGSQTFTLDAQTTFLSERTAGWTPVVGSVVELYGSVSGQGAQALQFSARQVKDRSDGISAASGKVHGVVTGVENGIVTLTVDRSRLAGATGSIRVDVTQARYERGSAALLAPGMRLEAYLVAAAAGNGFTAHLLEIEGASKTRPSGSGADRDDDAARSYSEIKGVVSSVNGQQVVLRALHAKNLPAVLQGSTLTLDLSGAYFERGGLSCLAAGTPIEVKGGVDAAGQMQPVKVELEGACASAQPVAGLPATGQPTSPVLVASFVEAKGLITAVRPGEFDLQVYKLEYAGSAPATVTVRHGAGTTFNRLSAAQLGAGLFVETKGSLLGTVLDASKIELE</sequence>
<reference evidence="5" key="1">
    <citation type="submission" date="2019-03" db="EMBL/GenBank/DDBJ databases">
        <title>Aquabacterium pictum sp.nov., the first bacteriochlorophyll a-containing freshwater bacterium in the genus Aquabacterium of the class Betaproteobacteria.</title>
        <authorList>
            <person name="Hirose S."/>
            <person name="Tank M."/>
            <person name="Hara E."/>
            <person name="Tamaki H."/>
            <person name="Takaichi S."/>
            <person name="Haruta S."/>
            <person name="Hanada S."/>
        </authorList>
    </citation>
    <scope>NUCLEOTIDE SEQUENCE [LARGE SCALE GENOMIC DNA]</scope>
    <source>
        <strain evidence="5">W35</strain>
    </source>
</reference>
<gene>
    <name evidence="4" type="ORF">AQPW35_36950</name>
</gene>
<evidence type="ECO:0000259" key="2">
    <source>
        <dbReference type="Pfam" id="PF14321"/>
    </source>
</evidence>
<dbReference type="Pfam" id="PF14321">
    <property type="entry name" value="DUF4382"/>
    <property type="match status" value="1"/>
</dbReference>
<dbReference type="EMBL" id="BJCL01000010">
    <property type="protein sequence ID" value="GCL64614.1"/>
    <property type="molecule type" value="Genomic_DNA"/>
</dbReference>
<dbReference type="AlphaFoldDB" id="A0A480ASV6"/>